<feature type="compositionally biased region" description="Acidic residues" evidence="4">
    <location>
        <begin position="398"/>
        <end position="410"/>
    </location>
</feature>
<reference evidence="6 7" key="1">
    <citation type="journal article" date="2019" name="Int. J. Syst. Evol. Microbiol.">
        <title>The Global Catalogue of Microorganisms (GCM) 10K type strain sequencing project: providing services to taxonomists for standard genome sequencing and annotation.</title>
        <authorList>
            <consortium name="The Broad Institute Genomics Platform"/>
            <consortium name="The Broad Institute Genome Sequencing Center for Infectious Disease"/>
            <person name="Wu L."/>
            <person name="Ma J."/>
        </authorList>
    </citation>
    <scope>NUCLEOTIDE SEQUENCE [LARGE SCALE GENOMIC DNA]</scope>
    <source>
        <strain evidence="6 7">XZYJT29</strain>
    </source>
</reference>
<feature type="domain" description="Calcineurin-like phosphoesterase" evidence="5">
    <location>
        <begin position="3"/>
        <end position="98"/>
    </location>
</feature>
<feature type="binding site" evidence="3">
    <location>
        <position position="150"/>
    </location>
    <ligand>
        <name>Mn(2+)</name>
        <dbReference type="ChEBI" id="CHEBI:29035"/>
        <label>2</label>
    </ligand>
</feature>
<dbReference type="PANTHER" id="PTHR30337:SF0">
    <property type="entry name" value="NUCLEASE SBCCD SUBUNIT D"/>
    <property type="match status" value="1"/>
</dbReference>
<dbReference type="GO" id="GO:0030145">
    <property type="term" value="F:manganese ion binding"/>
    <property type="evidence" value="ECO:0007669"/>
    <property type="project" value="UniProtKB-UniRule"/>
</dbReference>
<comment type="caution">
    <text evidence="6">The sequence shown here is derived from an EMBL/GenBank/DDBJ whole genome shotgun (WGS) entry which is preliminary data.</text>
</comment>
<keyword evidence="3" id="KW-0269">Exonuclease</keyword>
<comment type="subunit">
    <text evidence="3">Homodimer. Forms a heterotetramer composed of two Mre11 subunits and two Rad50 subunits.</text>
</comment>
<comment type="activity regulation">
    <text evidence="3">Nuclease activity is regulated by Rad50.</text>
</comment>
<dbReference type="HAMAP" id="MF_02044">
    <property type="entry name" value="Mre11"/>
    <property type="match status" value="1"/>
</dbReference>
<keyword evidence="3" id="KW-0464">Manganese</keyword>
<dbReference type="Pfam" id="PF00149">
    <property type="entry name" value="Metallophos"/>
    <property type="match status" value="1"/>
</dbReference>
<dbReference type="InterPro" id="IPR004843">
    <property type="entry name" value="Calcineurin-like_PHP"/>
</dbReference>
<dbReference type="GO" id="GO:0045027">
    <property type="term" value="F:DNA end binding"/>
    <property type="evidence" value="ECO:0007669"/>
    <property type="project" value="UniProtKB-UniRule"/>
</dbReference>
<feature type="binding site" evidence="3">
    <location>
        <position position="9"/>
    </location>
    <ligand>
        <name>Mn(2+)</name>
        <dbReference type="ChEBI" id="CHEBI:29035"/>
        <label>1</label>
    </ligand>
</feature>
<comment type="function">
    <text evidence="3">Part of the Rad50/Mre11 complex, which is involved in the early steps of DNA double-strand break (DSB) repair. Mre11 binds to DSB ends and has both double-stranded 3'-5' exonuclease activity and single-stranded endonuclease activity.</text>
</comment>
<keyword evidence="3 6" id="KW-0378">Hydrolase</keyword>
<dbReference type="SUPFAM" id="SSF56300">
    <property type="entry name" value="Metallo-dependent phosphatases"/>
    <property type="match status" value="1"/>
</dbReference>
<dbReference type="RefSeq" id="WP_274323524.1">
    <property type="nucleotide sequence ID" value="NZ_CP118158.1"/>
</dbReference>
<accession>A0ABD5Y500</accession>
<dbReference type="InterPro" id="IPR054879">
    <property type="entry name" value="Mre11_Halo"/>
</dbReference>
<evidence type="ECO:0000256" key="3">
    <source>
        <dbReference type="HAMAP-Rule" id="MF_02044"/>
    </source>
</evidence>
<proteinExistence type="inferred from homology"/>
<dbReference type="AlphaFoldDB" id="A0ABD5Y500"/>
<dbReference type="GO" id="GO:0008408">
    <property type="term" value="F:3'-5' exonuclease activity"/>
    <property type="evidence" value="ECO:0007669"/>
    <property type="project" value="UniProtKB-UniRule"/>
</dbReference>
<comment type="similarity">
    <text evidence="3">Belongs to the MRE11/RAD32 family.</text>
</comment>
<gene>
    <name evidence="3 6" type="primary">mre11</name>
    <name evidence="6" type="ORF">ACFQMA_21795</name>
</gene>
<keyword evidence="1 3" id="KW-0227">DNA damage</keyword>
<keyword evidence="7" id="KW-1185">Reference proteome</keyword>
<dbReference type="Proteomes" id="UP001596432">
    <property type="component" value="Unassembled WGS sequence"/>
</dbReference>
<organism evidence="6 7">
    <name type="scientific">Halosimplex aquaticum</name>
    <dbReference type="NCBI Taxonomy" id="3026162"/>
    <lineage>
        <taxon>Archaea</taxon>
        <taxon>Methanobacteriati</taxon>
        <taxon>Methanobacteriota</taxon>
        <taxon>Stenosarchaea group</taxon>
        <taxon>Halobacteria</taxon>
        <taxon>Halobacteriales</taxon>
        <taxon>Haloarculaceae</taxon>
        <taxon>Halosimplex</taxon>
    </lineage>
</organism>
<keyword evidence="3" id="KW-0540">Nuclease</keyword>
<dbReference type="Gene3D" id="3.60.21.10">
    <property type="match status" value="1"/>
</dbReference>
<feature type="binding site" evidence="3">
    <location>
        <position position="183"/>
    </location>
    <ligand>
        <name>Mn(2+)</name>
        <dbReference type="ChEBI" id="CHEBI:29035"/>
        <label>1</label>
    </ligand>
</feature>
<feature type="binding site" evidence="3">
    <location>
        <position position="11"/>
    </location>
    <ligand>
        <name>Mn(2+)</name>
        <dbReference type="ChEBI" id="CHEBI:29035"/>
        <label>1</label>
    </ligand>
</feature>
<dbReference type="InterPro" id="IPR050535">
    <property type="entry name" value="DNA_Repair-Maintenance_Comp"/>
</dbReference>
<comment type="caution">
    <text evidence="3">Lacks conserved residue(s) required for the propagation of feature annotation.</text>
</comment>
<evidence type="ECO:0000259" key="5">
    <source>
        <dbReference type="Pfam" id="PF00149"/>
    </source>
</evidence>
<feature type="compositionally biased region" description="Acidic residues" evidence="4">
    <location>
        <begin position="374"/>
        <end position="386"/>
    </location>
</feature>
<dbReference type="PANTHER" id="PTHR30337">
    <property type="entry name" value="COMPONENT OF ATP-DEPENDENT DSDNA EXONUCLEASE"/>
    <property type="match status" value="1"/>
</dbReference>
<name>A0ABD5Y500_9EURY</name>
<feature type="binding site" evidence="3">
    <location>
        <position position="85"/>
    </location>
    <ligand>
        <name>Mn(2+)</name>
        <dbReference type="ChEBI" id="CHEBI:29035"/>
        <label>2</label>
    </ligand>
</feature>
<dbReference type="GO" id="GO:0006302">
    <property type="term" value="P:double-strand break repair"/>
    <property type="evidence" value="ECO:0007669"/>
    <property type="project" value="UniProtKB-UniRule"/>
</dbReference>
<keyword evidence="3" id="KW-0255">Endonuclease</keyword>
<dbReference type="EMBL" id="JBHTAS010000001">
    <property type="protein sequence ID" value="MFC7142458.1"/>
    <property type="molecule type" value="Genomic_DNA"/>
</dbReference>
<evidence type="ECO:0000256" key="2">
    <source>
        <dbReference type="ARBA" id="ARBA00023204"/>
    </source>
</evidence>
<dbReference type="NCBIfam" id="NF041030">
    <property type="entry name" value="Mre11_Halo"/>
    <property type="match status" value="1"/>
</dbReference>
<comment type="cofactor">
    <cofactor evidence="3">
        <name>Mn(2+)</name>
        <dbReference type="ChEBI" id="CHEBI:29035"/>
    </cofactor>
    <text evidence="3">Binds 2 manganese ions per subunit.</text>
</comment>
<keyword evidence="2 3" id="KW-0234">DNA repair</keyword>
<feature type="active site" description="Proton donor" evidence="3">
    <location>
        <position position="86"/>
    </location>
</feature>
<dbReference type="GeneID" id="78822799"/>
<dbReference type="InterPro" id="IPR032885">
    <property type="entry name" value="Mre11_archaea-type"/>
</dbReference>
<dbReference type="GO" id="GO:0000403">
    <property type="term" value="F:Y-form DNA binding"/>
    <property type="evidence" value="ECO:0007669"/>
    <property type="project" value="UniProtKB-UniRule"/>
</dbReference>
<sequence length="465" mass="50764">MTRVIHTGDTHLGYRQYHRPERKRDYLDAFRQVVDDAVADDVDAVVHAGDLFHDRRPTLDDIMGTLSVLRTLDDADVPFLAIVGNHEGKRDAQWLDLFESLGLATRLGPEPVAVGDTAFYGLDFVPRSRREGFEMDCDAHDRDHAALVTHGLFEPFDFGEWDPREIFDAADVEFDALLLGDNHHADTAEVDGTWVTYCGSTERTSTTERAERGYNLVTFDGDVDIRRRGLDTREFVFVDLELGEGEGVERVRQRVDEYDIEDAVVVVTIDGEGEPVTPAAVEEFALERGALVARVTDRRETPEETEREVTFADPDDAVRERVRELGLSSAARSLDETVRASKIADSNVAEEVESQVADLVEAGDPAEFAAADLGPDESDAGDESDERSDGGSGRSSDDEGESTADPEPTADSDSAGADGEPGEDASAETGASAEVDVSAETDTSTKEGEPPDEDPEDQATMGEYL</sequence>
<evidence type="ECO:0000313" key="7">
    <source>
        <dbReference type="Proteomes" id="UP001596432"/>
    </source>
</evidence>
<feature type="binding site" evidence="3">
    <location>
        <position position="50"/>
    </location>
    <ligand>
        <name>Mn(2+)</name>
        <dbReference type="ChEBI" id="CHEBI:29035"/>
        <label>2</label>
    </ligand>
</feature>
<feature type="binding site" evidence="3">
    <location>
        <position position="50"/>
    </location>
    <ligand>
        <name>Mn(2+)</name>
        <dbReference type="ChEBI" id="CHEBI:29035"/>
        <label>1</label>
    </ligand>
</feature>
<feature type="region of interest" description="Disordered" evidence="4">
    <location>
        <begin position="370"/>
        <end position="465"/>
    </location>
</feature>
<evidence type="ECO:0000256" key="1">
    <source>
        <dbReference type="ARBA" id="ARBA00022763"/>
    </source>
</evidence>
<dbReference type="EC" id="3.1.-.-" evidence="3"/>
<protein>
    <recommendedName>
        <fullName evidence="3">DNA double-strand break repair protein Mre11</fullName>
        <ecNumber evidence="3">3.1.-.-</ecNumber>
    </recommendedName>
</protein>
<evidence type="ECO:0000256" key="4">
    <source>
        <dbReference type="SAM" id="MobiDB-lite"/>
    </source>
</evidence>
<dbReference type="InterPro" id="IPR029052">
    <property type="entry name" value="Metallo-depent_PP-like"/>
</dbReference>
<keyword evidence="3" id="KW-0479">Metal-binding</keyword>
<dbReference type="GO" id="GO:0004519">
    <property type="term" value="F:endonuclease activity"/>
    <property type="evidence" value="ECO:0007669"/>
    <property type="project" value="UniProtKB-UniRule"/>
</dbReference>
<evidence type="ECO:0000313" key="6">
    <source>
        <dbReference type="EMBL" id="MFC7142458.1"/>
    </source>
</evidence>